<sequence length="228" mass="25407">MKDICAHHGIPAKARLNDSDRVSLVTLLSGHSTEQECCRDVVTIFKFSKVLAPKADSPKFPPDPPTLSLQKQIIGRFCESIASERLIEEGCTVCGRLNTMNSLTPLDQIDVTLMDILCRPGLKYTRVERRHLSNAIVKQQGPVIDPSCNKICSYCLIELRKRRLPVLSLANGLWIGTVPDELKGLSYVEKLLVARVRHNRCIVRVASSGMNKMSANAISFKHPTPKIY</sequence>
<accession>A0ACB8A4X4</accession>
<feature type="non-terminal residue" evidence="1">
    <location>
        <position position="228"/>
    </location>
</feature>
<proteinExistence type="predicted"/>
<keyword evidence="2" id="KW-1185">Reference proteome</keyword>
<dbReference type="Proteomes" id="UP000790377">
    <property type="component" value="Unassembled WGS sequence"/>
</dbReference>
<name>A0ACB8A4X4_9AGAM</name>
<gene>
    <name evidence="1" type="ORF">BJ138DRAFT_1013447</name>
</gene>
<evidence type="ECO:0000313" key="2">
    <source>
        <dbReference type="Proteomes" id="UP000790377"/>
    </source>
</evidence>
<reference evidence="1" key="1">
    <citation type="journal article" date="2021" name="New Phytol.">
        <title>Evolutionary innovations through gain and loss of genes in the ectomycorrhizal Boletales.</title>
        <authorList>
            <person name="Wu G."/>
            <person name="Miyauchi S."/>
            <person name="Morin E."/>
            <person name="Kuo A."/>
            <person name="Drula E."/>
            <person name="Varga T."/>
            <person name="Kohler A."/>
            <person name="Feng B."/>
            <person name="Cao Y."/>
            <person name="Lipzen A."/>
            <person name="Daum C."/>
            <person name="Hundley H."/>
            <person name="Pangilinan J."/>
            <person name="Johnson J."/>
            <person name="Barry K."/>
            <person name="LaButti K."/>
            <person name="Ng V."/>
            <person name="Ahrendt S."/>
            <person name="Min B."/>
            <person name="Choi I.G."/>
            <person name="Park H."/>
            <person name="Plett J.M."/>
            <person name="Magnuson J."/>
            <person name="Spatafora J.W."/>
            <person name="Nagy L.G."/>
            <person name="Henrissat B."/>
            <person name="Grigoriev I.V."/>
            <person name="Yang Z.L."/>
            <person name="Xu J."/>
            <person name="Martin F.M."/>
        </authorList>
    </citation>
    <scope>NUCLEOTIDE SEQUENCE</scope>
    <source>
        <strain evidence="1">ATCC 28755</strain>
    </source>
</reference>
<comment type="caution">
    <text evidence="1">The sequence shown here is derived from an EMBL/GenBank/DDBJ whole genome shotgun (WGS) entry which is preliminary data.</text>
</comment>
<protein>
    <submittedName>
        <fullName evidence="1">Uncharacterized protein</fullName>
    </submittedName>
</protein>
<organism evidence="1 2">
    <name type="scientific">Hygrophoropsis aurantiaca</name>
    <dbReference type="NCBI Taxonomy" id="72124"/>
    <lineage>
        <taxon>Eukaryota</taxon>
        <taxon>Fungi</taxon>
        <taxon>Dikarya</taxon>
        <taxon>Basidiomycota</taxon>
        <taxon>Agaricomycotina</taxon>
        <taxon>Agaricomycetes</taxon>
        <taxon>Agaricomycetidae</taxon>
        <taxon>Boletales</taxon>
        <taxon>Coniophorineae</taxon>
        <taxon>Hygrophoropsidaceae</taxon>
        <taxon>Hygrophoropsis</taxon>
    </lineage>
</organism>
<dbReference type="EMBL" id="MU267847">
    <property type="protein sequence ID" value="KAH7908101.1"/>
    <property type="molecule type" value="Genomic_DNA"/>
</dbReference>
<evidence type="ECO:0000313" key="1">
    <source>
        <dbReference type="EMBL" id="KAH7908101.1"/>
    </source>
</evidence>